<dbReference type="Proteomes" id="UP000053989">
    <property type="component" value="Unassembled WGS sequence"/>
</dbReference>
<gene>
    <name evidence="2" type="ORF">SCLCIDRAFT_11471</name>
</gene>
<dbReference type="OrthoDB" id="2449121at2759"/>
<dbReference type="EMBL" id="KN822170">
    <property type="protein sequence ID" value="KIM53780.1"/>
    <property type="molecule type" value="Genomic_DNA"/>
</dbReference>
<reference evidence="2 3" key="1">
    <citation type="submission" date="2014-04" db="EMBL/GenBank/DDBJ databases">
        <authorList>
            <consortium name="DOE Joint Genome Institute"/>
            <person name="Kuo A."/>
            <person name="Kohler A."/>
            <person name="Nagy L.G."/>
            <person name="Floudas D."/>
            <person name="Copeland A."/>
            <person name="Barry K.W."/>
            <person name="Cichocki N."/>
            <person name="Veneault-Fourrey C."/>
            <person name="LaButti K."/>
            <person name="Lindquist E.A."/>
            <person name="Lipzen A."/>
            <person name="Lundell T."/>
            <person name="Morin E."/>
            <person name="Murat C."/>
            <person name="Sun H."/>
            <person name="Tunlid A."/>
            <person name="Henrissat B."/>
            <person name="Grigoriev I.V."/>
            <person name="Hibbett D.S."/>
            <person name="Martin F."/>
            <person name="Nordberg H.P."/>
            <person name="Cantor M.N."/>
            <person name="Hua S.X."/>
        </authorList>
    </citation>
    <scope>NUCLEOTIDE SEQUENCE [LARGE SCALE GENOMIC DNA]</scope>
    <source>
        <strain evidence="2 3">Foug A</strain>
    </source>
</reference>
<reference evidence="3" key="2">
    <citation type="submission" date="2015-01" db="EMBL/GenBank/DDBJ databases">
        <title>Evolutionary Origins and Diversification of the Mycorrhizal Mutualists.</title>
        <authorList>
            <consortium name="DOE Joint Genome Institute"/>
            <consortium name="Mycorrhizal Genomics Consortium"/>
            <person name="Kohler A."/>
            <person name="Kuo A."/>
            <person name="Nagy L.G."/>
            <person name="Floudas D."/>
            <person name="Copeland A."/>
            <person name="Barry K.W."/>
            <person name="Cichocki N."/>
            <person name="Veneault-Fourrey C."/>
            <person name="LaButti K."/>
            <person name="Lindquist E.A."/>
            <person name="Lipzen A."/>
            <person name="Lundell T."/>
            <person name="Morin E."/>
            <person name="Murat C."/>
            <person name="Riley R."/>
            <person name="Ohm R."/>
            <person name="Sun H."/>
            <person name="Tunlid A."/>
            <person name="Henrissat B."/>
            <person name="Grigoriev I.V."/>
            <person name="Hibbett D.S."/>
            <person name="Martin F."/>
        </authorList>
    </citation>
    <scope>NUCLEOTIDE SEQUENCE [LARGE SCALE GENOMIC DNA]</scope>
    <source>
        <strain evidence="3">Foug A</strain>
    </source>
</reference>
<evidence type="ECO:0000256" key="1">
    <source>
        <dbReference type="SAM" id="MobiDB-lite"/>
    </source>
</evidence>
<keyword evidence="3" id="KW-1185">Reference proteome</keyword>
<dbReference type="STRING" id="1036808.A0A0C3CYZ6"/>
<dbReference type="HOGENOM" id="CLU_1058295_0_0_1"/>
<dbReference type="AlphaFoldDB" id="A0A0C3CYZ6"/>
<feature type="compositionally biased region" description="Basic residues" evidence="1">
    <location>
        <begin position="244"/>
        <end position="256"/>
    </location>
</feature>
<dbReference type="PANTHER" id="PTHR35871">
    <property type="entry name" value="EXPRESSED PROTEIN"/>
    <property type="match status" value="1"/>
</dbReference>
<proteinExistence type="predicted"/>
<evidence type="ECO:0000313" key="2">
    <source>
        <dbReference type="EMBL" id="KIM53780.1"/>
    </source>
</evidence>
<accession>A0A0C3CYZ6</accession>
<evidence type="ECO:0000313" key="3">
    <source>
        <dbReference type="Proteomes" id="UP000053989"/>
    </source>
</evidence>
<protein>
    <submittedName>
        <fullName evidence="2">Uncharacterized protein</fullName>
    </submittedName>
</protein>
<dbReference type="PANTHER" id="PTHR35871:SF1">
    <property type="entry name" value="CXC1-LIKE CYSTEINE CLUSTER ASSOCIATED WITH KDZ TRANSPOSASES DOMAIN-CONTAINING PROTEIN"/>
    <property type="match status" value="1"/>
</dbReference>
<sequence length="263" mass="29822">MTVLSDGTITPLLLMKQVNNEILPSLGFDSGGHKISEGAARRWLAKLGYELKEVKKGIYVDGHEREDVVAYCKEFLTDFGGNNRLRRKYTDDGLNPEEPQLGPGEQLHIPIMHDKTIVRANELCHRVYVCDGKMPLRKKGQGCAIHVSDFIVEQTGRLALSEDQIHKNAALPAKDQLKSTDAHEIIYPGKNNDGFWTNDKLVEQLRGQAKGMLHMLEERAWCRFCRRQMAVRWWGSVGPVDSHTKHKNSSAVRHRLQQMGEKS</sequence>
<name>A0A0C3CYZ6_9AGAM</name>
<feature type="region of interest" description="Disordered" evidence="1">
    <location>
        <begin position="241"/>
        <end position="263"/>
    </location>
</feature>
<organism evidence="2 3">
    <name type="scientific">Scleroderma citrinum Foug A</name>
    <dbReference type="NCBI Taxonomy" id="1036808"/>
    <lineage>
        <taxon>Eukaryota</taxon>
        <taxon>Fungi</taxon>
        <taxon>Dikarya</taxon>
        <taxon>Basidiomycota</taxon>
        <taxon>Agaricomycotina</taxon>
        <taxon>Agaricomycetes</taxon>
        <taxon>Agaricomycetidae</taxon>
        <taxon>Boletales</taxon>
        <taxon>Sclerodermatineae</taxon>
        <taxon>Sclerodermataceae</taxon>
        <taxon>Scleroderma</taxon>
    </lineage>
</organism>
<dbReference type="InParanoid" id="A0A0C3CYZ6"/>